<dbReference type="SMART" id="SM00028">
    <property type="entry name" value="TPR"/>
    <property type="match status" value="5"/>
</dbReference>
<dbReference type="Gene3D" id="1.25.40.10">
    <property type="entry name" value="Tetratricopeptide repeat domain"/>
    <property type="match status" value="2"/>
</dbReference>
<dbReference type="SUPFAM" id="SSF48452">
    <property type="entry name" value="TPR-like"/>
    <property type="match status" value="2"/>
</dbReference>
<evidence type="ECO:0000313" key="4">
    <source>
        <dbReference type="Proteomes" id="UP000178742"/>
    </source>
</evidence>
<dbReference type="InterPro" id="IPR011990">
    <property type="entry name" value="TPR-like_helical_dom_sf"/>
</dbReference>
<dbReference type="Pfam" id="PF13432">
    <property type="entry name" value="TPR_16"/>
    <property type="match status" value="1"/>
</dbReference>
<gene>
    <name evidence="3" type="ORF">A3B90_02705</name>
</gene>
<keyword evidence="2" id="KW-0812">Transmembrane</keyword>
<feature type="transmembrane region" description="Helical" evidence="2">
    <location>
        <begin position="46"/>
        <end position="64"/>
    </location>
</feature>
<feature type="transmembrane region" description="Helical" evidence="2">
    <location>
        <begin position="200"/>
        <end position="218"/>
    </location>
</feature>
<comment type="caution">
    <text evidence="3">The sequence shown here is derived from an EMBL/GenBank/DDBJ whole genome shotgun (WGS) entry which is preliminary data.</text>
</comment>
<evidence type="ECO:0000256" key="2">
    <source>
        <dbReference type="SAM" id="Phobius"/>
    </source>
</evidence>
<feature type="transmembrane region" description="Helical" evidence="2">
    <location>
        <begin position="108"/>
        <end position="126"/>
    </location>
</feature>
<dbReference type="InterPro" id="IPR019734">
    <property type="entry name" value="TPR_rpt"/>
</dbReference>
<feature type="transmembrane region" description="Helical" evidence="2">
    <location>
        <begin position="458"/>
        <end position="481"/>
    </location>
</feature>
<keyword evidence="1" id="KW-0802">TPR repeat</keyword>
<feature type="transmembrane region" description="Helical" evidence="2">
    <location>
        <begin position="343"/>
        <end position="376"/>
    </location>
</feature>
<feature type="transmembrane region" description="Helical" evidence="2">
    <location>
        <begin position="176"/>
        <end position="193"/>
    </location>
</feature>
<dbReference type="STRING" id="1798676.A3B90_02705"/>
<feature type="transmembrane region" description="Helical" evidence="2">
    <location>
        <begin position="80"/>
        <end position="102"/>
    </location>
</feature>
<organism evidence="3 4">
    <name type="scientific">Candidatus Magasanikbacteria bacterium RIFCSPHIGHO2_02_FULL_41_13</name>
    <dbReference type="NCBI Taxonomy" id="1798676"/>
    <lineage>
        <taxon>Bacteria</taxon>
        <taxon>Candidatus Magasanikiibacteriota</taxon>
    </lineage>
</organism>
<feature type="transmembrane region" description="Helical" evidence="2">
    <location>
        <begin position="397"/>
        <end position="419"/>
    </location>
</feature>
<keyword evidence="2" id="KW-0472">Membrane</keyword>
<dbReference type="Proteomes" id="UP000178742">
    <property type="component" value="Unassembled WGS sequence"/>
</dbReference>
<dbReference type="PANTHER" id="PTHR12558">
    <property type="entry name" value="CELL DIVISION CYCLE 16,23,27"/>
    <property type="match status" value="1"/>
</dbReference>
<feature type="transmembrane region" description="Helical" evidence="2">
    <location>
        <begin position="224"/>
        <end position="244"/>
    </location>
</feature>
<dbReference type="EMBL" id="MFPX01000011">
    <property type="protein sequence ID" value="OGH66702.1"/>
    <property type="molecule type" value="Genomic_DNA"/>
</dbReference>
<name>A0A1F6M4Y1_9BACT</name>
<protein>
    <submittedName>
        <fullName evidence="3">Uncharacterized protein</fullName>
    </submittedName>
</protein>
<dbReference type="PANTHER" id="PTHR12558:SF13">
    <property type="entry name" value="CELL DIVISION CYCLE PROTEIN 27 HOMOLOG"/>
    <property type="match status" value="1"/>
</dbReference>
<dbReference type="Pfam" id="PF13181">
    <property type="entry name" value="TPR_8"/>
    <property type="match status" value="1"/>
</dbReference>
<feature type="repeat" description="TPR" evidence="1">
    <location>
        <begin position="712"/>
        <end position="745"/>
    </location>
</feature>
<accession>A0A1F6M4Y1</accession>
<sequence length="755" mass="86292">MSFFANVRRIFSFSSLSFFFVLLTLFCIPLFYLPFLRSTWDLPKEVLLYTSLSIIFVLTLFEIVKTKKIQQKRTVLDKPFFLLLVAGFFSTMLSKNISLSFWGLGDTFVLHFFALFLFVAWAWILIQKIESEKLFRRAVFVFLLSGVFASLFFLSFEFFNLFGTQVFNPVAKLNSVFGIYIVTLFTLSLGTLVSKTKNNMALVLLSLVCAVLTLISIFRLDFQILWGLLAFGMALLFLLAMAFWGAVRKSVLACTFVLFLFSLSHLLLPNILSFGRALPSEINLNREMSQTIVETVLQNSTKNFLLGSGPGTFVYDFSLFRPIELNQNSYFWSLRFDAPWSSLYAWVCEFGFFGTVSFLLILLLVFGSVLSAVLHIRSTVWKRVRFAFEKISAGDSSLEYFVFMIGWILLTVGICIAIYNFALWFVWWTLLAFVVLGLSYIQPSLVKEHEKNFEISPQYIFVVSFFFLLLSAATVVGGVMWGKIILAESLVFEGQKENSRALPLLNEALQLRPNSSEYLLLISQNLFTQSLSLASTNPNRSAELLSSAIEFARRARELDPSNVRVFDLLSAAYLQTLPYTNEVSLQQSLVYATDAVIRAIQLEPTNPIFHAELGLIQEFSHQFDQAQKSYEASIALKSDYSQAYFDLARLYEKQNNIDMAIRTYEQYRVVDSGNSDVLYELGRLYYNRKHEGDDKKAEKLWIGAVQIDPSSSNALYSLGLLYERRGENILAKQYLQRVKALNPDNKDLDKKLNKL</sequence>
<feature type="transmembrane region" description="Helical" evidence="2">
    <location>
        <begin position="425"/>
        <end position="446"/>
    </location>
</feature>
<keyword evidence="2" id="KW-1133">Transmembrane helix</keyword>
<feature type="transmembrane region" description="Helical" evidence="2">
    <location>
        <begin position="12"/>
        <end position="34"/>
    </location>
</feature>
<proteinExistence type="predicted"/>
<evidence type="ECO:0000313" key="3">
    <source>
        <dbReference type="EMBL" id="OGH66702.1"/>
    </source>
</evidence>
<dbReference type="AlphaFoldDB" id="A0A1F6M4Y1"/>
<evidence type="ECO:0000256" key="1">
    <source>
        <dbReference type="PROSITE-ProRule" id="PRU00339"/>
    </source>
</evidence>
<feature type="transmembrane region" description="Helical" evidence="2">
    <location>
        <begin position="251"/>
        <end position="272"/>
    </location>
</feature>
<feature type="transmembrane region" description="Helical" evidence="2">
    <location>
        <begin position="138"/>
        <end position="156"/>
    </location>
</feature>
<dbReference type="PROSITE" id="PS50005">
    <property type="entry name" value="TPR"/>
    <property type="match status" value="2"/>
</dbReference>
<feature type="repeat" description="TPR" evidence="1">
    <location>
        <begin position="641"/>
        <end position="674"/>
    </location>
</feature>
<reference evidence="3 4" key="1">
    <citation type="journal article" date="2016" name="Nat. Commun.">
        <title>Thousands of microbial genomes shed light on interconnected biogeochemical processes in an aquifer system.</title>
        <authorList>
            <person name="Anantharaman K."/>
            <person name="Brown C.T."/>
            <person name="Hug L.A."/>
            <person name="Sharon I."/>
            <person name="Castelle C.J."/>
            <person name="Probst A.J."/>
            <person name="Thomas B.C."/>
            <person name="Singh A."/>
            <person name="Wilkins M.J."/>
            <person name="Karaoz U."/>
            <person name="Brodie E.L."/>
            <person name="Williams K.H."/>
            <person name="Hubbard S.S."/>
            <person name="Banfield J.F."/>
        </authorList>
    </citation>
    <scope>NUCLEOTIDE SEQUENCE [LARGE SCALE GENOMIC DNA]</scope>
</reference>